<dbReference type="PANTHER" id="PTHR22840">
    <property type="entry name" value="WD REPEAT-CONTAINING PROTEIN 36"/>
    <property type="match status" value="1"/>
</dbReference>
<evidence type="ECO:0000313" key="6">
    <source>
        <dbReference type="EMBL" id="CAD7201756.1"/>
    </source>
</evidence>
<proteinExistence type="predicted"/>
<evidence type="ECO:0000256" key="1">
    <source>
        <dbReference type="ARBA" id="ARBA00022574"/>
    </source>
</evidence>
<keyword evidence="2" id="KW-0677">Repeat</keyword>
<feature type="repeat" description="WD" evidence="3">
    <location>
        <begin position="267"/>
        <end position="298"/>
    </location>
</feature>
<sequence>MSETSRIFQKNKALGYVSNHVPLVARYIKLRKENLVVTCVGKSFHTYGCTHFTLLSVSGHHDEDIRCLSADSFLVFTASGNSVYAWRRGTELKHTYTGHTAPVTIILPFGPHLVTVDEGSALKLWDIKTEELQAELSFSGDVFQVTALIHPATYLNKVLLGSEQGSLELWNLKTCTRVFVFPGWGTPVTVLEQAPAINVVAIGTASGKIVLHNLKFDQTLMELSQDWGAVTSLSFRTDNHPVLVSGSVTGALVFWDLEHRKVFSQIQAAHSKAVTGLKCLPNEPLLVTSSPDNSLKMWIFDMLDGGAREGHSAPPTCIKFHGADGHNLLSTGGDSTLRIFSTITETFNKSLGRASYNRNLSRKKGKGADDPFLMPAIAQLASESTRGKQWADTAAVHHGIPIVTTWSYDKLKMGDVKLVPERFGHNNKNNYGRVSATCICITHCGNFVVIGYTTGHVDRFNIQSGLPRGNYGSPLAHNGPVRGVATDGLNQVTITGGSDCLVKFWSFKPPGKTPLSILRLEEPVNMFCSHRESSMLAVALQDHTVVMVDIDIRSVVRKFLGHSGQITTMDFSPDSRWLITASMDCTLRTWDIPSAQLIDCFQMELPCVSLSMSPTGALLATAHVDCLGLFLWSNRTLYSHVSLRPLLQQEDIPTMGLPKPLGEGAELPRDFDQEDTDLQYQSPAQISQQLVTLSTLPSSRWHNLLHLDTIKMRNKPKDAPKAPKAAPFFLPTIPSLELRFELAQTDKTSGQIRDGSSVDIHSFTVFGKLLNQSRETGNFAPAIDKFLSLGPSALDFEVNSLSMEGGGSLELMLQYLKLVKFMLDSNNNFELAQSYLGLFLKTHGDTIANQPVLREYLKTLESSQMAGWFSLQRKLLYSLCVVQAIRNV</sequence>
<dbReference type="InterPro" id="IPR036322">
    <property type="entry name" value="WD40_repeat_dom_sf"/>
</dbReference>
<reference evidence="6" key="1">
    <citation type="submission" date="2020-11" db="EMBL/GenBank/DDBJ databases">
        <authorList>
            <person name="Tran Van P."/>
        </authorList>
    </citation>
    <scope>NUCLEOTIDE SEQUENCE</scope>
</reference>
<dbReference type="GO" id="GO:0034388">
    <property type="term" value="C:Pwp2p-containing subcomplex of 90S preribosome"/>
    <property type="evidence" value="ECO:0007669"/>
    <property type="project" value="TreeGrafter"/>
</dbReference>
<dbReference type="InterPro" id="IPR001680">
    <property type="entry name" value="WD40_rpt"/>
</dbReference>
<feature type="domain" description="WDR36/Utp21 C-terminal" evidence="4">
    <location>
        <begin position="685"/>
        <end position="886"/>
    </location>
</feature>
<evidence type="ECO:0000256" key="3">
    <source>
        <dbReference type="PROSITE-ProRule" id="PRU00221"/>
    </source>
</evidence>
<evidence type="ECO:0008006" key="7">
    <source>
        <dbReference type="Google" id="ProtNLM"/>
    </source>
</evidence>
<dbReference type="Pfam" id="PF25171">
    <property type="entry name" value="Beta-prop_WDR36-Utp21_1st"/>
    <property type="match status" value="1"/>
</dbReference>
<evidence type="ECO:0000259" key="4">
    <source>
        <dbReference type="Pfam" id="PF04192"/>
    </source>
</evidence>
<dbReference type="PANTHER" id="PTHR22840:SF12">
    <property type="entry name" value="WD REPEAT-CONTAINING PROTEIN 36"/>
    <property type="match status" value="1"/>
</dbReference>
<feature type="repeat" description="WD" evidence="3">
    <location>
        <begin position="559"/>
        <end position="600"/>
    </location>
</feature>
<dbReference type="InterPro" id="IPR015943">
    <property type="entry name" value="WD40/YVTN_repeat-like_dom_sf"/>
</dbReference>
<dbReference type="InterPro" id="IPR019775">
    <property type="entry name" value="WD40_repeat_CS"/>
</dbReference>
<evidence type="ECO:0000259" key="5">
    <source>
        <dbReference type="Pfam" id="PF25171"/>
    </source>
</evidence>
<dbReference type="AlphaFoldDB" id="A0A7R8VSC4"/>
<protein>
    <recommendedName>
        <fullName evidence="7">WD repeat domain 36</fullName>
    </recommendedName>
</protein>
<dbReference type="Pfam" id="PF04192">
    <property type="entry name" value="Utp21"/>
    <property type="match status" value="1"/>
</dbReference>
<dbReference type="GO" id="GO:0032040">
    <property type="term" value="C:small-subunit processome"/>
    <property type="evidence" value="ECO:0007669"/>
    <property type="project" value="InterPro"/>
</dbReference>
<dbReference type="FunFam" id="2.130.10.10:FF:000109">
    <property type="entry name" value="WD repeat domain 36"/>
    <property type="match status" value="1"/>
</dbReference>
<dbReference type="InterPro" id="IPR059157">
    <property type="entry name" value="WDR36-Utp21_N"/>
</dbReference>
<name>A0A7R8VSC4_TIMDO</name>
<accession>A0A7R8VSC4</accession>
<dbReference type="Gene3D" id="2.130.10.10">
    <property type="entry name" value="YVTN repeat-like/Quinoprotein amine dehydrogenase"/>
    <property type="match status" value="2"/>
</dbReference>
<feature type="domain" description="WDR36/Utp21 N-terminal" evidence="5">
    <location>
        <begin position="36"/>
        <end position="301"/>
    </location>
</feature>
<dbReference type="SMART" id="SM00320">
    <property type="entry name" value="WD40"/>
    <property type="match status" value="11"/>
</dbReference>
<dbReference type="InterPro" id="IPR007319">
    <property type="entry name" value="WDR36/Utp21_C"/>
</dbReference>
<evidence type="ECO:0000256" key="2">
    <source>
        <dbReference type="ARBA" id="ARBA00022737"/>
    </source>
</evidence>
<gene>
    <name evidence="6" type="ORF">TDIB3V08_LOCUS7950</name>
</gene>
<dbReference type="GO" id="GO:0006364">
    <property type="term" value="P:rRNA processing"/>
    <property type="evidence" value="ECO:0007669"/>
    <property type="project" value="InterPro"/>
</dbReference>
<dbReference type="EMBL" id="OA568670">
    <property type="protein sequence ID" value="CAD7201756.1"/>
    <property type="molecule type" value="Genomic_DNA"/>
</dbReference>
<dbReference type="PROSITE" id="PS50082">
    <property type="entry name" value="WD_REPEATS_2"/>
    <property type="match status" value="2"/>
</dbReference>
<dbReference type="PROSITE" id="PS00678">
    <property type="entry name" value="WD_REPEATS_1"/>
    <property type="match status" value="1"/>
</dbReference>
<dbReference type="SUPFAM" id="SSF50978">
    <property type="entry name" value="WD40 repeat-like"/>
    <property type="match status" value="2"/>
</dbReference>
<keyword evidence="1 3" id="KW-0853">WD repeat</keyword>
<dbReference type="Pfam" id="PF25168">
    <property type="entry name" value="Beta-prop_WDR36-Utp21_2nd"/>
    <property type="match status" value="1"/>
</dbReference>
<organism evidence="6">
    <name type="scientific">Timema douglasi</name>
    <name type="common">Walking stick</name>
    <dbReference type="NCBI Taxonomy" id="61478"/>
    <lineage>
        <taxon>Eukaryota</taxon>
        <taxon>Metazoa</taxon>
        <taxon>Ecdysozoa</taxon>
        <taxon>Arthropoda</taxon>
        <taxon>Hexapoda</taxon>
        <taxon>Insecta</taxon>
        <taxon>Pterygota</taxon>
        <taxon>Neoptera</taxon>
        <taxon>Polyneoptera</taxon>
        <taxon>Phasmatodea</taxon>
        <taxon>Timematodea</taxon>
        <taxon>Timematoidea</taxon>
        <taxon>Timematidae</taxon>
        <taxon>Timema</taxon>
    </lineage>
</organism>
<dbReference type="PROSITE" id="PS50294">
    <property type="entry name" value="WD_REPEATS_REGION"/>
    <property type="match status" value="2"/>
</dbReference>